<gene>
    <name evidence="6" type="ORF">ACFOUT_09800</name>
</gene>
<keyword evidence="4" id="KW-1133">Transmembrane helix</keyword>
<dbReference type="InterPro" id="IPR000432">
    <property type="entry name" value="DNA_mismatch_repair_MutS_C"/>
</dbReference>
<name>A0ABV8JSW1_9FLAO</name>
<keyword evidence="4" id="KW-0472">Membrane</keyword>
<reference evidence="7" key="1">
    <citation type="journal article" date="2019" name="Int. J. Syst. Evol. Microbiol.">
        <title>The Global Catalogue of Microorganisms (GCM) 10K type strain sequencing project: providing services to taxonomists for standard genome sequencing and annotation.</title>
        <authorList>
            <consortium name="The Broad Institute Genomics Platform"/>
            <consortium name="The Broad Institute Genome Sequencing Center for Infectious Disease"/>
            <person name="Wu L."/>
            <person name="Ma J."/>
        </authorList>
    </citation>
    <scope>NUCLEOTIDE SEQUENCE [LARGE SCALE GENOMIC DNA]</scope>
    <source>
        <strain evidence="7">CECT 7477</strain>
    </source>
</reference>
<comment type="caution">
    <text evidence="6">The sequence shown here is derived from an EMBL/GenBank/DDBJ whole genome shotgun (WGS) entry which is preliminary data.</text>
</comment>
<organism evidence="6 7">
    <name type="scientific">Euzebyella saccharophila</name>
    <dbReference type="NCBI Taxonomy" id="679664"/>
    <lineage>
        <taxon>Bacteria</taxon>
        <taxon>Pseudomonadati</taxon>
        <taxon>Bacteroidota</taxon>
        <taxon>Flavobacteriia</taxon>
        <taxon>Flavobacteriales</taxon>
        <taxon>Flavobacteriaceae</taxon>
        <taxon>Euzebyella</taxon>
    </lineage>
</organism>
<keyword evidence="2" id="KW-0067">ATP-binding</keyword>
<dbReference type="PANTHER" id="PTHR11361:SF99">
    <property type="entry name" value="DNA MISMATCH REPAIR PROTEIN"/>
    <property type="match status" value="1"/>
</dbReference>
<dbReference type="Gene3D" id="1.10.1420.10">
    <property type="match status" value="1"/>
</dbReference>
<keyword evidence="3" id="KW-0238">DNA-binding</keyword>
<keyword evidence="1" id="KW-0547">Nucleotide-binding</keyword>
<dbReference type="Pfam" id="PF00488">
    <property type="entry name" value="MutS_V"/>
    <property type="match status" value="1"/>
</dbReference>
<feature type="transmembrane region" description="Helical" evidence="4">
    <location>
        <begin position="209"/>
        <end position="227"/>
    </location>
</feature>
<dbReference type="PANTHER" id="PTHR11361">
    <property type="entry name" value="DNA MISMATCH REPAIR PROTEIN MUTS FAMILY MEMBER"/>
    <property type="match status" value="1"/>
</dbReference>
<evidence type="ECO:0000256" key="2">
    <source>
        <dbReference type="ARBA" id="ARBA00022840"/>
    </source>
</evidence>
<dbReference type="SMART" id="SM00534">
    <property type="entry name" value="MUTSac"/>
    <property type="match status" value="1"/>
</dbReference>
<evidence type="ECO:0000256" key="4">
    <source>
        <dbReference type="SAM" id="Phobius"/>
    </source>
</evidence>
<dbReference type="EMBL" id="JBHSAW010000004">
    <property type="protein sequence ID" value="MFC4096170.1"/>
    <property type="molecule type" value="Genomic_DNA"/>
</dbReference>
<dbReference type="SUPFAM" id="SSF52540">
    <property type="entry name" value="P-loop containing nucleoside triphosphate hydrolases"/>
    <property type="match status" value="1"/>
</dbReference>
<dbReference type="Proteomes" id="UP001595814">
    <property type="component" value="Unassembled WGS sequence"/>
</dbReference>
<evidence type="ECO:0000259" key="5">
    <source>
        <dbReference type="SMART" id="SM00534"/>
    </source>
</evidence>
<sequence length="591" mass="67783">MQELEHFYKNQISKHQTKLSNVKKQLFVSSMVRLAIFCAAIFGVYFVYGNTRLVLGVVLVAIILFLVLVNRHSNLQYAKNLLVALIEINEVELKVLKRDFHDLPAGDEFKNGEHYYSQDIDLFGKGSFYQYANRTTLTSGSQSFASLLTNNHIDRIEEKQEAIKELAQIPEWRQHFSATASLTKTETSTKFIASWLKSYKFFVPSYMKFLPLVFSIGSVILFTLYFLDVIPESLLLFWFVVGFAITGAYTKNITGLVTDASKLQSTFQQYQKLLSLLEEKEFSSTYLNEFKKEMKSNGEVVSKLISKFSASLNSLDRNNNLIYLILANGFFLRTLHHCFHLEKWMRQHGDSVEKWFETVAKFDAYNSLGNFAFNHPKYSYPNINESQKVVLASKNAGHPLLNPEKMVLNDFQIAKEHFFIITGANMAGKSTFLRTVSLQIVMANAGLPLCADEVTYSPIKLITSMRTTDSLTDDESYFFSELKRLKFIVNEIQKDQYFIVLDEILKGTNSTDKAEGSRKFVERLVNSKATGIIATHDLSLCEVAEEMPEVENHYFDAEIVDNELHFDYRFKKGICQNMNASFLLKKMEIVE</sequence>
<dbReference type="InterPro" id="IPR045076">
    <property type="entry name" value="MutS"/>
</dbReference>
<feature type="transmembrane region" description="Helical" evidence="4">
    <location>
        <begin position="233"/>
        <end position="250"/>
    </location>
</feature>
<evidence type="ECO:0000256" key="1">
    <source>
        <dbReference type="ARBA" id="ARBA00022741"/>
    </source>
</evidence>
<keyword evidence="7" id="KW-1185">Reference proteome</keyword>
<evidence type="ECO:0000313" key="6">
    <source>
        <dbReference type="EMBL" id="MFC4096170.1"/>
    </source>
</evidence>
<dbReference type="Gene3D" id="3.40.50.300">
    <property type="entry name" value="P-loop containing nucleotide triphosphate hydrolases"/>
    <property type="match status" value="1"/>
</dbReference>
<protein>
    <submittedName>
        <fullName evidence="6">DNA mismatch repair protein MutS</fullName>
    </submittedName>
</protein>
<feature type="domain" description="DNA mismatch repair proteins mutS family" evidence="5">
    <location>
        <begin position="416"/>
        <end position="588"/>
    </location>
</feature>
<dbReference type="InterPro" id="IPR027417">
    <property type="entry name" value="P-loop_NTPase"/>
</dbReference>
<proteinExistence type="predicted"/>
<evidence type="ECO:0000256" key="3">
    <source>
        <dbReference type="ARBA" id="ARBA00023125"/>
    </source>
</evidence>
<evidence type="ECO:0000313" key="7">
    <source>
        <dbReference type="Proteomes" id="UP001595814"/>
    </source>
</evidence>
<feature type="transmembrane region" description="Helical" evidence="4">
    <location>
        <begin position="53"/>
        <end position="69"/>
    </location>
</feature>
<dbReference type="RefSeq" id="WP_192460223.1">
    <property type="nucleotide sequence ID" value="NZ_JACYFJ010000001.1"/>
</dbReference>
<feature type="transmembrane region" description="Helical" evidence="4">
    <location>
        <begin position="26"/>
        <end position="47"/>
    </location>
</feature>
<keyword evidence="4" id="KW-0812">Transmembrane</keyword>
<accession>A0ABV8JSW1</accession>